<evidence type="ECO:0000313" key="2">
    <source>
        <dbReference type="Proteomes" id="UP000215086"/>
    </source>
</evidence>
<reference evidence="1 2" key="1">
    <citation type="journal article" name="Front. Microbiol.">
        <title>Sugar Metabolism of the First Thermophilic Planctomycete Thermogutta terrifontis: Comparative Genomic and Transcriptomic Approaches.</title>
        <authorList>
            <person name="Elcheninov A.G."/>
            <person name="Menzel P."/>
            <person name="Gudbergsdottir S.R."/>
            <person name="Slesarev A.I."/>
            <person name="Kadnikov V.V."/>
            <person name="Krogh A."/>
            <person name="Bonch-Osmolovskaya E.A."/>
            <person name="Peng X."/>
            <person name="Kublanov I.V."/>
        </authorList>
    </citation>
    <scope>NUCLEOTIDE SEQUENCE [LARGE SCALE GENOMIC DNA]</scope>
    <source>
        <strain evidence="1 2">R1</strain>
    </source>
</reference>
<accession>A0A286RDV9</accession>
<sequence length="47" mass="5327">MENFGSLDKKSLHVTLLKRTLNDVETEKWTSLMFARSPAATDKSSIE</sequence>
<gene>
    <name evidence="1" type="ORF">THTE_1521</name>
</gene>
<organism evidence="1 2">
    <name type="scientific">Thermogutta terrifontis</name>
    <dbReference type="NCBI Taxonomy" id="1331910"/>
    <lineage>
        <taxon>Bacteria</taxon>
        <taxon>Pseudomonadati</taxon>
        <taxon>Planctomycetota</taxon>
        <taxon>Planctomycetia</taxon>
        <taxon>Pirellulales</taxon>
        <taxon>Thermoguttaceae</taxon>
        <taxon>Thermogutta</taxon>
    </lineage>
</organism>
<proteinExistence type="predicted"/>
<keyword evidence="2" id="KW-1185">Reference proteome</keyword>
<name>A0A286RDV9_9BACT</name>
<dbReference type="AlphaFoldDB" id="A0A286RDV9"/>
<dbReference type="EMBL" id="CP018477">
    <property type="protein sequence ID" value="ASV74123.1"/>
    <property type="molecule type" value="Genomic_DNA"/>
</dbReference>
<dbReference type="Proteomes" id="UP000215086">
    <property type="component" value="Chromosome"/>
</dbReference>
<protein>
    <submittedName>
        <fullName evidence="1">Uncharacterized protein</fullName>
    </submittedName>
</protein>
<evidence type="ECO:0000313" key="1">
    <source>
        <dbReference type="EMBL" id="ASV74123.1"/>
    </source>
</evidence>
<dbReference type="KEGG" id="ttf:THTE_1521"/>